<keyword evidence="1" id="KW-0472">Membrane</keyword>
<evidence type="ECO:0000313" key="3">
    <source>
        <dbReference type="Proteomes" id="UP000692954"/>
    </source>
</evidence>
<comment type="caution">
    <text evidence="2">The sequence shown here is derived from an EMBL/GenBank/DDBJ whole genome shotgun (WGS) entry which is preliminary data.</text>
</comment>
<keyword evidence="1" id="KW-1133">Transmembrane helix</keyword>
<feature type="transmembrane region" description="Helical" evidence="1">
    <location>
        <begin position="45"/>
        <end position="63"/>
    </location>
</feature>
<dbReference type="Proteomes" id="UP000692954">
    <property type="component" value="Unassembled WGS sequence"/>
</dbReference>
<accession>A0A8S1PFM8</accession>
<keyword evidence="1" id="KW-0812">Transmembrane</keyword>
<name>A0A8S1PFM8_9CILI</name>
<reference evidence="2" key="1">
    <citation type="submission" date="2021-01" db="EMBL/GenBank/DDBJ databases">
        <authorList>
            <consortium name="Genoscope - CEA"/>
            <person name="William W."/>
        </authorList>
    </citation>
    <scope>NUCLEOTIDE SEQUENCE</scope>
</reference>
<proteinExistence type="predicted"/>
<evidence type="ECO:0000313" key="2">
    <source>
        <dbReference type="EMBL" id="CAD8102102.1"/>
    </source>
</evidence>
<organism evidence="2 3">
    <name type="scientific">Paramecium sonneborni</name>
    <dbReference type="NCBI Taxonomy" id="65129"/>
    <lineage>
        <taxon>Eukaryota</taxon>
        <taxon>Sar</taxon>
        <taxon>Alveolata</taxon>
        <taxon>Ciliophora</taxon>
        <taxon>Intramacronucleata</taxon>
        <taxon>Oligohymenophorea</taxon>
        <taxon>Peniculida</taxon>
        <taxon>Parameciidae</taxon>
        <taxon>Paramecium</taxon>
    </lineage>
</organism>
<dbReference type="EMBL" id="CAJJDN010000077">
    <property type="protein sequence ID" value="CAD8102102.1"/>
    <property type="molecule type" value="Genomic_DNA"/>
</dbReference>
<gene>
    <name evidence="2" type="ORF">PSON_ATCC_30995.1.T0770085</name>
</gene>
<sequence>MELDLFIKFSSVQTLFLLLFLFLLQQQYILQLIDYPKRHSTYPIYRRYVNLLIQFLTYFYLFLKRKKKVYLSVNKNTVQYKYYKFSFINNNKFYINYAKLYATIKQIVILQGILRELIIHKRRLSDIQQRKISIPKLDKTVDIYKQNRFITARKQEINKWEGIKIQNQKLLKKINNVESSFQKSVNIQQNILVFKIIHSQQNLLNIRRIDKKKIIEYNLNYRKCNNFGNFYSSTSTFKKPKKQCQRISQSSQKLEKSHQLNNSYQKSFNVQPIMNYRFQGKGFTKHKIFHQSGEEKQKIMSIIQKYQQVLDQFLPNTQFNK</sequence>
<feature type="transmembrane region" description="Helical" evidence="1">
    <location>
        <begin position="6"/>
        <end position="24"/>
    </location>
</feature>
<dbReference type="AlphaFoldDB" id="A0A8S1PFM8"/>
<evidence type="ECO:0008006" key="4">
    <source>
        <dbReference type="Google" id="ProtNLM"/>
    </source>
</evidence>
<evidence type="ECO:0000256" key="1">
    <source>
        <dbReference type="SAM" id="Phobius"/>
    </source>
</evidence>
<protein>
    <recommendedName>
        <fullName evidence="4">Transmembrane protein</fullName>
    </recommendedName>
</protein>
<keyword evidence="3" id="KW-1185">Reference proteome</keyword>